<accession>A0ABD3NP95</accession>
<proteinExistence type="predicted"/>
<dbReference type="Proteomes" id="UP001530315">
    <property type="component" value="Unassembled WGS sequence"/>
</dbReference>
<gene>
    <name evidence="2" type="ORF">ACHAW5_007494</name>
</gene>
<reference evidence="2 3" key="1">
    <citation type="submission" date="2024-10" db="EMBL/GenBank/DDBJ databases">
        <title>Updated reference genomes for cyclostephanoid diatoms.</title>
        <authorList>
            <person name="Roberts W.R."/>
            <person name="Alverson A.J."/>
        </authorList>
    </citation>
    <scope>NUCLEOTIDE SEQUENCE [LARGE SCALE GENOMIC DNA]</scope>
    <source>
        <strain evidence="2 3">AJA276-08</strain>
    </source>
</reference>
<evidence type="ECO:0000313" key="2">
    <source>
        <dbReference type="EMBL" id="KAL3777604.1"/>
    </source>
</evidence>
<protein>
    <recommendedName>
        <fullName evidence="1">DUF2779 domain-containing protein</fullName>
    </recommendedName>
</protein>
<name>A0ABD3NP95_9STRA</name>
<dbReference type="AlphaFoldDB" id="A0ABD3NP95"/>
<sequence>MTAAVHAAIHGVEIPQRYLTKSLVRCGLKCPRKLVYATSPNLYPQSRDHVDDPLLKHLSNEGVRFGEYCKRLFPHGVEIGKVQRRGGIGDPSSLEHLVAQTHQTLMSCPDESHRVTVFEGAIRYASFYAQPDILDMFVKSGEESSRIELRVIEVKSKSWDSRHTVEEKMWTDKNSIRATFLPYIQDIAFQSMVCRLVYPDDVNVSSWLMMPDRAKKMVCSDPDLTDGMIHTVEDTMQAIDDSIASLVNVDELVERALTSEVSYPGSKKGETFEETVTRWAEQLNHDNFGPDSFSSPIGMQCSSCEYRLKDPPEGTYSGFDHCWQAASGLTREVLQNVPLINDLYGNTKKDMNIFLSGAKYTLSDLTESDLFRTKEDCKMEKRGGGEIIKKFERQWYHVETTKRSAESDANLRPRCIIKRSRLKQISQDWKYPLHFIDFETVSPPIPLYSNMSPYEIFAFQFSHHTLHHGSSEVHHASEFLHTEEGPPIVSFLKALHEAICCYPDGGTVFQWSPHEHNVLKEMLSSPEASASLSSREFSALSALLDNGMVDLCKLAQKYYYVDGSDGSSSIKKLLQPTLQISDHLKKIYGSPTYNSRNFSNFQWYQIDDGGRVKDPYDILSTMSHPDQHGSANVTKGGAAAAAFHELQNDLDDGDRSDIENSLLRYCELDTLAMVMIVQAWQGLLDDPTS</sequence>
<dbReference type="Pfam" id="PF11074">
    <property type="entry name" value="DUF2779"/>
    <property type="match status" value="1"/>
</dbReference>
<evidence type="ECO:0000313" key="3">
    <source>
        <dbReference type="Proteomes" id="UP001530315"/>
    </source>
</evidence>
<dbReference type="EMBL" id="JALLAZ020001275">
    <property type="protein sequence ID" value="KAL3777604.1"/>
    <property type="molecule type" value="Genomic_DNA"/>
</dbReference>
<comment type="caution">
    <text evidence="2">The sequence shown here is derived from an EMBL/GenBank/DDBJ whole genome shotgun (WGS) entry which is preliminary data.</text>
</comment>
<dbReference type="InterPro" id="IPR021301">
    <property type="entry name" value="DUF2779"/>
</dbReference>
<feature type="domain" description="DUF2779" evidence="1">
    <location>
        <begin position="434"/>
        <end position="569"/>
    </location>
</feature>
<organism evidence="2 3">
    <name type="scientific">Stephanodiscus triporus</name>
    <dbReference type="NCBI Taxonomy" id="2934178"/>
    <lineage>
        <taxon>Eukaryota</taxon>
        <taxon>Sar</taxon>
        <taxon>Stramenopiles</taxon>
        <taxon>Ochrophyta</taxon>
        <taxon>Bacillariophyta</taxon>
        <taxon>Coscinodiscophyceae</taxon>
        <taxon>Thalassiosirophycidae</taxon>
        <taxon>Stephanodiscales</taxon>
        <taxon>Stephanodiscaceae</taxon>
        <taxon>Stephanodiscus</taxon>
    </lineage>
</organism>
<evidence type="ECO:0000259" key="1">
    <source>
        <dbReference type="Pfam" id="PF11074"/>
    </source>
</evidence>
<keyword evidence="3" id="KW-1185">Reference proteome</keyword>